<keyword evidence="7" id="KW-0406">Ion transport</keyword>
<evidence type="ECO:0000259" key="16">
    <source>
        <dbReference type="Pfam" id="PF07715"/>
    </source>
</evidence>
<evidence type="ECO:0000256" key="5">
    <source>
        <dbReference type="ARBA" id="ARBA00022692"/>
    </source>
</evidence>
<dbReference type="PROSITE" id="PS52016">
    <property type="entry name" value="TONB_DEPENDENT_REC_3"/>
    <property type="match status" value="1"/>
</dbReference>
<evidence type="ECO:0000256" key="1">
    <source>
        <dbReference type="ARBA" id="ARBA00004571"/>
    </source>
</evidence>
<evidence type="ECO:0000256" key="14">
    <source>
        <dbReference type="SAM" id="SignalP"/>
    </source>
</evidence>
<dbReference type="PANTHER" id="PTHR32552:SF81">
    <property type="entry name" value="TONB-DEPENDENT OUTER MEMBRANE RECEPTOR"/>
    <property type="match status" value="1"/>
</dbReference>
<proteinExistence type="inferred from homology"/>
<keyword evidence="8 12" id="KW-0798">TonB box</keyword>
<evidence type="ECO:0000256" key="2">
    <source>
        <dbReference type="ARBA" id="ARBA00022448"/>
    </source>
</evidence>
<evidence type="ECO:0000256" key="9">
    <source>
        <dbReference type="ARBA" id="ARBA00023136"/>
    </source>
</evidence>
<comment type="similarity">
    <text evidence="11 12">Belongs to the TonB-dependent receptor family.</text>
</comment>
<dbReference type="Pfam" id="PF07715">
    <property type="entry name" value="Plug"/>
    <property type="match status" value="1"/>
</dbReference>
<evidence type="ECO:0000256" key="3">
    <source>
        <dbReference type="ARBA" id="ARBA00022452"/>
    </source>
</evidence>
<dbReference type="InterPro" id="IPR039426">
    <property type="entry name" value="TonB-dep_rcpt-like"/>
</dbReference>
<feature type="region of interest" description="Disordered" evidence="13">
    <location>
        <begin position="22"/>
        <end position="62"/>
    </location>
</feature>
<keyword evidence="14" id="KW-0732">Signal</keyword>
<feature type="domain" description="TonB-dependent receptor-like beta-barrel" evidence="15">
    <location>
        <begin position="367"/>
        <end position="920"/>
    </location>
</feature>
<dbReference type="InterPro" id="IPR012910">
    <property type="entry name" value="Plug_dom"/>
</dbReference>
<feature type="chain" id="PRO_5027058032" evidence="14">
    <location>
        <begin position="22"/>
        <end position="1031"/>
    </location>
</feature>
<keyword evidence="6" id="KW-0408">Iron</keyword>
<keyword evidence="5 11" id="KW-0812">Transmembrane</keyword>
<feature type="compositionally biased region" description="Pro residues" evidence="13">
    <location>
        <begin position="1016"/>
        <end position="1031"/>
    </location>
</feature>
<dbReference type="EMBL" id="CADCVZ010000001">
    <property type="protein sequence ID" value="CAA9488475.1"/>
    <property type="molecule type" value="Genomic_DNA"/>
</dbReference>
<organism evidence="17">
    <name type="scientific">uncultured Sphingomonas sp</name>
    <dbReference type="NCBI Taxonomy" id="158754"/>
    <lineage>
        <taxon>Bacteria</taxon>
        <taxon>Pseudomonadati</taxon>
        <taxon>Pseudomonadota</taxon>
        <taxon>Alphaproteobacteria</taxon>
        <taxon>Sphingomonadales</taxon>
        <taxon>Sphingomonadaceae</taxon>
        <taxon>Sphingomonas</taxon>
        <taxon>environmental samples</taxon>
    </lineage>
</organism>
<feature type="domain" description="TonB-dependent receptor plug" evidence="16">
    <location>
        <begin position="76"/>
        <end position="184"/>
    </location>
</feature>
<dbReference type="Pfam" id="PF00593">
    <property type="entry name" value="TonB_dep_Rec_b-barrel"/>
    <property type="match status" value="1"/>
</dbReference>
<keyword evidence="17" id="KW-0675">Receptor</keyword>
<dbReference type="GO" id="GO:0006826">
    <property type="term" value="P:iron ion transport"/>
    <property type="evidence" value="ECO:0007669"/>
    <property type="project" value="UniProtKB-KW"/>
</dbReference>
<keyword evidence="10 11" id="KW-0998">Cell outer membrane</keyword>
<dbReference type="AlphaFoldDB" id="A0A6J4SA61"/>
<feature type="region of interest" description="Disordered" evidence="13">
    <location>
        <begin position="982"/>
        <end position="1031"/>
    </location>
</feature>
<evidence type="ECO:0000313" key="17">
    <source>
        <dbReference type="EMBL" id="CAA9488475.1"/>
    </source>
</evidence>
<evidence type="ECO:0000256" key="8">
    <source>
        <dbReference type="ARBA" id="ARBA00023077"/>
    </source>
</evidence>
<feature type="signal peptide" evidence="14">
    <location>
        <begin position="1"/>
        <end position="21"/>
    </location>
</feature>
<sequence length="1031" mass="109937">MRKSTWLLSACLFALSTPAFAQSTTEADTDTDRGGAEATQGATTEAGAVDDTADTENADQQTGDIVVTATRRNEALSDVPLAVSAVTAQQLQNTGAADIRQLQQVSPSLLVSSTSSEAGAAVARIRGIGTVGDNPGLESSVGVFIDGVYRSRTGTGLTELGQIDRIEVLRGPQGTLFGRNTSAGLISIITARPQFRPEVNGELTVGNYDFRRVEVGGTGPISDTLAVRADAIYLKRDGFLEDVISGRDVNDRNRYLLRGQLLFKPNDDLSVRFIGDFAKRDEECCAAVYLPTEDIVAVGGEATSQPSTIAFIERGIGAIINDDPYDREVSITPGRSYRQDVKDGGVSAEAVYDFGGAELTSITAWRTNKYIRGQDADFNNLDILYRDDDGTAFNRFRTFSQEVRLQGSSFGDRVDWLFGGYLAREKLRVRDNLAYGDDYGRFANCLVANNFAQVTGQAALLQPGTQPTCFQPLVAGGIRAALLAQFNAAVAAGNLAAAQAIAGNITVLGAFAQLNNAGLSPLIPGVNFGAAPFGTSGFSNLSLALGGGPRAFTDQTDDTFNQTSNNLALFTHNIFSITDALKLTVGARYTREKKTLNVDLNDLNATPLCGVFSGGALASLQQIPCVIPSLPGGSLQERDSRKENKLTGTVVLSFKPTDNLLTYASYSRGYKAGGYNLDRSALSRTVALNSSGVPVAGAVTTAATIEELEFRPEINDAVELGAKYNGRGIDVNVALFRQLFRDFQLNTFNGINFFVENVNSCEDDLDGADTDNAQVVPTGECDGDTRAGVKSRGVEVEVFTRPLPNVYFNVGATVSDTKYRNNLVGADGRALSTALFQLPGRRLSNSSLYTLTGSLAWTPPIGTTGLKGLFYLDGRYQSKFNTGSDLDIEKIENGYTTFNSRVGVRGPDDRWAVELWAQNILDTNYKQVAFDAPLQGSCTTRGALNGFCSPVANRSTQLFGAFLAEPRTFGLTLRANLRPAQRVAEVAPPPPPPPPPPVTTQTCPDGTVVEATAACPLPPAPPPPPPAPERG</sequence>
<gene>
    <name evidence="17" type="ORF">AVDCRST_MAG09-689</name>
</gene>
<dbReference type="InterPro" id="IPR036942">
    <property type="entry name" value="Beta-barrel_TonB_sf"/>
</dbReference>
<evidence type="ECO:0000256" key="11">
    <source>
        <dbReference type="PROSITE-ProRule" id="PRU01360"/>
    </source>
</evidence>
<dbReference type="SUPFAM" id="SSF56935">
    <property type="entry name" value="Porins"/>
    <property type="match status" value="1"/>
</dbReference>
<evidence type="ECO:0000256" key="4">
    <source>
        <dbReference type="ARBA" id="ARBA00022496"/>
    </source>
</evidence>
<dbReference type="RefSeq" id="WP_294171368.1">
    <property type="nucleotide sequence ID" value="NZ_CADCVZ010000001.1"/>
</dbReference>
<evidence type="ECO:0000259" key="15">
    <source>
        <dbReference type="Pfam" id="PF00593"/>
    </source>
</evidence>
<dbReference type="InterPro" id="IPR000531">
    <property type="entry name" value="Beta-barrel_TonB"/>
</dbReference>
<evidence type="ECO:0000256" key="12">
    <source>
        <dbReference type="RuleBase" id="RU003357"/>
    </source>
</evidence>
<accession>A0A6J4SA61</accession>
<dbReference type="PANTHER" id="PTHR32552">
    <property type="entry name" value="FERRICHROME IRON RECEPTOR-RELATED"/>
    <property type="match status" value="1"/>
</dbReference>
<protein>
    <submittedName>
        <fullName evidence="17">TonB-dependent receptor</fullName>
    </submittedName>
</protein>
<feature type="compositionally biased region" description="Pro residues" evidence="13">
    <location>
        <begin position="987"/>
        <end position="998"/>
    </location>
</feature>
<keyword evidence="3 11" id="KW-1134">Transmembrane beta strand</keyword>
<feature type="compositionally biased region" description="Low complexity" evidence="13">
    <location>
        <begin position="36"/>
        <end position="47"/>
    </location>
</feature>
<evidence type="ECO:0000256" key="7">
    <source>
        <dbReference type="ARBA" id="ARBA00023065"/>
    </source>
</evidence>
<evidence type="ECO:0000256" key="10">
    <source>
        <dbReference type="ARBA" id="ARBA00023237"/>
    </source>
</evidence>
<dbReference type="GO" id="GO:0009279">
    <property type="term" value="C:cell outer membrane"/>
    <property type="evidence" value="ECO:0007669"/>
    <property type="project" value="UniProtKB-SubCell"/>
</dbReference>
<name>A0A6J4SA61_9SPHN</name>
<dbReference type="Gene3D" id="2.40.170.20">
    <property type="entry name" value="TonB-dependent receptor, beta-barrel domain"/>
    <property type="match status" value="2"/>
</dbReference>
<reference evidence="17" key="1">
    <citation type="submission" date="2020-02" db="EMBL/GenBank/DDBJ databases">
        <authorList>
            <person name="Meier V. D."/>
        </authorList>
    </citation>
    <scope>NUCLEOTIDE SEQUENCE</scope>
    <source>
        <strain evidence="17">AVDCRST_MAG09</strain>
    </source>
</reference>
<evidence type="ECO:0000256" key="6">
    <source>
        <dbReference type="ARBA" id="ARBA00023004"/>
    </source>
</evidence>
<evidence type="ECO:0000256" key="13">
    <source>
        <dbReference type="SAM" id="MobiDB-lite"/>
    </source>
</evidence>
<keyword evidence="4" id="KW-0410">Iron transport</keyword>
<comment type="subcellular location">
    <subcellularLocation>
        <location evidence="1 11">Cell outer membrane</location>
        <topology evidence="1 11">Multi-pass membrane protein</topology>
    </subcellularLocation>
</comment>
<keyword evidence="2 11" id="KW-0813">Transport</keyword>
<keyword evidence="9 11" id="KW-0472">Membrane</keyword>